<protein>
    <submittedName>
        <fullName evidence="1">Uncharacterized protein</fullName>
    </submittedName>
</protein>
<name>A0A699ZA83_HAELA</name>
<dbReference type="AlphaFoldDB" id="A0A699ZA83"/>
<dbReference type="EMBL" id="BLLF01000934">
    <property type="protein sequence ID" value="GFH16028.1"/>
    <property type="molecule type" value="Genomic_DNA"/>
</dbReference>
<gene>
    <name evidence="1" type="ORF">HaLaN_12372</name>
</gene>
<dbReference type="Proteomes" id="UP000485058">
    <property type="component" value="Unassembled WGS sequence"/>
</dbReference>
<reference evidence="1 2" key="1">
    <citation type="submission" date="2020-02" db="EMBL/GenBank/DDBJ databases">
        <title>Draft genome sequence of Haematococcus lacustris strain NIES-144.</title>
        <authorList>
            <person name="Morimoto D."/>
            <person name="Nakagawa S."/>
            <person name="Yoshida T."/>
            <person name="Sawayama S."/>
        </authorList>
    </citation>
    <scope>NUCLEOTIDE SEQUENCE [LARGE SCALE GENOMIC DNA]</scope>
    <source>
        <strain evidence="1 2">NIES-144</strain>
    </source>
</reference>
<proteinExistence type="predicted"/>
<sequence length="23" mass="2418">MLLSEACVVTAVLQQPSTLITPC</sequence>
<evidence type="ECO:0000313" key="1">
    <source>
        <dbReference type="EMBL" id="GFH16028.1"/>
    </source>
</evidence>
<comment type="caution">
    <text evidence="1">The sequence shown here is derived from an EMBL/GenBank/DDBJ whole genome shotgun (WGS) entry which is preliminary data.</text>
</comment>
<accession>A0A699ZA83</accession>
<keyword evidence="2" id="KW-1185">Reference proteome</keyword>
<evidence type="ECO:0000313" key="2">
    <source>
        <dbReference type="Proteomes" id="UP000485058"/>
    </source>
</evidence>
<organism evidence="1 2">
    <name type="scientific">Haematococcus lacustris</name>
    <name type="common">Green alga</name>
    <name type="synonym">Haematococcus pluvialis</name>
    <dbReference type="NCBI Taxonomy" id="44745"/>
    <lineage>
        <taxon>Eukaryota</taxon>
        <taxon>Viridiplantae</taxon>
        <taxon>Chlorophyta</taxon>
        <taxon>core chlorophytes</taxon>
        <taxon>Chlorophyceae</taxon>
        <taxon>CS clade</taxon>
        <taxon>Chlamydomonadales</taxon>
        <taxon>Haematococcaceae</taxon>
        <taxon>Haematococcus</taxon>
    </lineage>
</organism>